<gene>
    <name evidence="1" type="ORF">BJX63DRAFT_426418</name>
</gene>
<proteinExistence type="predicted"/>
<protein>
    <submittedName>
        <fullName evidence="1">Uncharacterized protein</fullName>
    </submittedName>
</protein>
<dbReference type="EMBL" id="JBFXLT010000223">
    <property type="protein sequence ID" value="KAL2801942.1"/>
    <property type="molecule type" value="Genomic_DNA"/>
</dbReference>
<dbReference type="Proteomes" id="UP001610334">
    <property type="component" value="Unassembled WGS sequence"/>
</dbReference>
<accession>A0ABR4GSD0</accession>
<sequence>MPLGTSPTYELEARRKIDIPHQTTLIAFPVISIFAGSEVGCPQLGLLDAQSPSCEAQLLLKIFGSTQETAMPFP</sequence>
<evidence type="ECO:0000313" key="2">
    <source>
        <dbReference type="Proteomes" id="UP001610334"/>
    </source>
</evidence>
<keyword evidence="2" id="KW-1185">Reference proteome</keyword>
<reference evidence="1 2" key="1">
    <citation type="submission" date="2024-07" db="EMBL/GenBank/DDBJ databases">
        <title>Section-level genome sequencing and comparative genomics of Aspergillus sections Usti and Cavernicolus.</title>
        <authorList>
            <consortium name="Lawrence Berkeley National Laboratory"/>
            <person name="Nybo J.L."/>
            <person name="Vesth T.C."/>
            <person name="Theobald S."/>
            <person name="Frisvad J.C."/>
            <person name="Larsen T.O."/>
            <person name="Kjaerboelling I."/>
            <person name="Rothschild-Mancinelli K."/>
            <person name="Lyhne E.K."/>
            <person name="Kogle M.E."/>
            <person name="Barry K."/>
            <person name="Clum A."/>
            <person name="Na H."/>
            <person name="Ledsgaard L."/>
            <person name="Lin J."/>
            <person name="Lipzen A."/>
            <person name="Kuo A."/>
            <person name="Riley R."/>
            <person name="Mondo S."/>
            <person name="Labutti K."/>
            <person name="Haridas S."/>
            <person name="Pangalinan J."/>
            <person name="Salamov A.A."/>
            <person name="Simmons B.A."/>
            <person name="Magnuson J.K."/>
            <person name="Chen J."/>
            <person name="Drula E."/>
            <person name="Henrissat B."/>
            <person name="Wiebenga A."/>
            <person name="Lubbers R.J."/>
            <person name="Gomes A.C."/>
            <person name="Makela M.R."/>
            <person name="Stajich J."/>
            <person name="Grigoriev I.V."/>
            <person name="Mortensen U.H."/>
            <person name="De Vries R.P."/>
            <person name="Baker S.E."/>
            <person name="Andersen M.R."/>
        </authorList>
    </citation>
    <scope>NUCLEOTIDE SEQUENCE [LARGE SCALE GENOMIC DNA]</scope>
    <source>
        <strain evidence="1 2">CBS 588.65</strain>
    </source>
</reference>
<name>A0ABR4GSD0_9EURO</name>
<evidence type="ECO:0000313" key="1">
    <source>
        <dbReference type="EMBL" id="KAL2801942.1"/>
    </source>
</evidence>
<comment type="caution">
    <text evidence="1">The sequence shown here is derived from an EMBL/GenBank/DDBJ whole genome shotgun (WGS) entry which is preliminary data.</text>
</comment>
<organism evidence="1 2">
    <name type="scientific">Aspergillus granulosus</name>
    <dbReference type="NCBI Taxonomy" id="176169"/>
    <lineage>
        <taxon>Eukaryota</taxon>
        <taxon>Fungi</taxon>
        <taxon>Dikarya</taxon>
        <taxon>Ascomycota</taxon>
        <taxon>Pezizomycotina</taxon>
        <taxon>Eurotiomycetes</taxon>
        <taxon>Eurotiomycetidae</taxon>
        <taxon>Eurotiales</taxon>
        <taxon>Aspergillaceae</taxon>
        <taxon>Aspergillus</taxon>
        <taxon>Aspergillus subgen. Nidulantes</taxon>
    </lineage>
</organism>